<evidence type="ECO:0000313" key="3">
    <source>
        <dbReference type="EMBL" id="TWU21543.1"/>
    </source>
</evidence>
<keyword evidence="2" id="KW-0812">Transmembrane</keyword>
<keyword evidence="4" id="KW-1185">Reference proteome</keyword>
<dbReference type="AlphaFoldDB" id="A0A5C6CA02"/>
<dbReference type="EMBL" id="SJPT01000006">
    <property type="protein sequence ID" value="TWU21543.1"/>
    <property type="molecule type" value="Genomic_DNA"/>
</dbReference>
<proteinExistence type="predicted"/>
<feature type="region of interest" description="Disordered" evidence="1">
    <location>
        <begin position="105"/>
        <end position="130"/>
    </location>
</feature>
<comment type="caution">
    <text evidence="3">The sequence shown here is derived from an EMBL/GenBank/DDBJ whole genome shotgun (WGS) entry which is preliminary data.</text>
</comment>
<gene>
    <name evidence="3" type="ORF">Pla52o_37300</name>
</gene>
<name>A0A5C6CA02_9BACT</name>
<feature type="compositionally biased region" description="Basic and acidic residues" evidence="1">
    <location>
        <begin position="108"/>
        <end position="118"/>
    </location>
</feature>
<accession>A0A5C6CA02</accession>
<reference evidence="3 4" key="1">
    <citation type="submission" date="2019-02" db="EMBL/GenBank/DDBJ databases">
        <title>Deep-cultivation of Planctomycetes and their phenomic and genomic characterization uncovers novel biology.</title>
        <authorList>
            <person name="Wiegand S."/>
            <person name="Jogler M."/>
            <person name="Boedeker C."/>
            <person name="Pinto D."/>
            <person name="Vollmers J."/>
            <person name="Rivas-Marin E."/>
            <person name="Kohn T."/>
            <person name="Peeters S.H."/>
            <person name="Heuer A."/>
            <person name="Rast P."/>
            <person name="Oberbeckmann S."/>
            <person name="Bunk B."/>
            <person name="Jeske O."/>
            <person name="Meyerdierks A."/>
            <person name="Storesund J.E."/>
            <person name="Kallscheuer N."/>
            <person name="Luecker S."/>
            <person name="Lage O.M."/>
            <person name="Pohl T."/>
            <person name="Merkel B.J."/>
            <person name="Hornburger P."/>
            <person name="Mueller R.-W."/>
            <person name="Bruemmer F."/>
            <person name="Labrenz M."/>
            <person name="Spormann A.M."/>
            <person name="Op Den Camp H."/>
            <person name="Overmann J."/>
            <person name="Amann R."/>
            <person name="Jetten M.S.M."/>
            <person name="Mascher T."/>
            <person name="Medema M.H."/>
            <person name="Devos D.P."/>
            <person name="Kaster A.-K."/>
            <person name="Ovreas L."/>
            <person name="Rohde M."/>
            <person name="Galperin M.Y."/>
            <person name="Jogler C."/>
        </authorList>
    </citation>
    <scope>NUCLEOTIDE SEQUENCE [LARGE SCALE GENOMIC DNA]</scope>
    <source>
        <strain evidence="3 4">Pla52o</strain>
    </source>
</reference>
<dbReference type="RefSeq" id="WP_146595863.1">
    <property type="nucleotide sequence ID" value="NZ_SJPT01000006.1"/>
</dbReference>
<dbReference type="OrthoDB" id="287201at2"/>
<keyword evidence="2" id="KW-0472">Membrane</keyword>
<organism evidence="3 4">
    <name type="scientific">Novipirellula galeiformis</name>
    <dbReference type="NCBI Taxonomy" id="2528004"/>
    <lineage>
        <taxon>Bacteria</taxon>
        <taxon>Pseudomonadati</taxon>
        <taxon>Planctomycetota</taxon>
        <taxon>Planctomycetia</taxon>
        <taxon>Pirellulales</taxon>
        <taxon>Pirellulaceae</taxon>
        <taxon>Novipirellula</taxon>
    </lineage>
</organism>
<feature type="transmembrane region" description="Helical" evidence="2">
    <location>
        <begin position="303"/>
        <end position="324"/>
    </location>
</feature>
<dbReference type="Proteomes" id="UP000316304">
    <property type="component" value="Unassembled WGS sequence"/>
</dbReference>
<evidence type="ECO:0000256" key="2">
    <source>
        <dbReference type="SAM" id="Phobius"/>
    </source>
</evidence>
<sequence length="330" mass="35531">MQTEPISLVQPDVLWSSSPWSIIVRKQDAEQHYAPLLPYARIGSHPGCEIQLDDPRLPAVAYLACVIDERIEVWPVAPISLPRWGTLPSDEGIWLGGQQVTFHCQTRGHGEPEDESSRSHSAALQPQPNHPDLAVVGAVRRLTLPLQRAVTIVGNEHPSVARIRGAGLQRCHAAVVSVNEGLWYLPLCPESHPHSVTTMLAHPMQPGTAVSVGEIQISYNAAAAPKCPLSKRLLSKQPVRVAVAAETTPLAVTASPHPLRQYAASGTGGAYTAKTDIEADGFTSGVTQRMVQIKRQRSIKSQLLMATAVGGCVVIAVIVLSQLWNTLQAS</sequence>
<evidence type="ECO:0000313" key="4">
    <source>
        <dbReference type="Proteomes" id="UP000316304"/>
    </source>
</evidence>
<evidence type="ECO:0000256" key="1">
    <source>
        <dbReference type="SAM" id="MobiDB-lite"/>
    </source>
</evidence>
<keyword evidence="2" id="KW-1133">Transmembrane helix</keyword>
<protein>
    <submittedName>
        <fullName evidence="3">Uncharacterized protein</fullName>
    </submittedName>
</protein>